<gene>
    <name evidence="2" type="ORF">COO91_05788</name>
</gene>
<dbReference type="Proteomes" id="UP000232003">
    <property type="component" value="Chromosome"/>
</dbReference>
<feature type="region of interest" description="Disordered" evidence="1">
    <location>
        <begin position="1"/>
        <end position="39"/>
    </location>
</feature>
<sequence>MNNAYPRTTTDLTDKRRSHNQPTGKSSTTQTLESLSFTL</sequence>
<protein>
    <submittedName>
        <fullName evidence="2">Uncharacterized protein</fullName>
    </submittedName>
</protein>
<evidence type="ECO:0000313" key="2">
    <source>
        <dbReference type="EMBL" id="AUB39790.1"/>
    </source>
</evidence>
<dbReference type="KEGG" id="nfl:COO91_05788"/>
<feature type="compositionally biased region" description="Polar residues" evidence="1">
    <location>
        <begin position="1"/>
        <end position="11"/>
    </location>
</feature>
<proteinExistence type="predicted"/>
<feature type="compositionally biased region" description="Polar residues" evidence="1">
    <location>
        <begin position="20"/>
        <end position="39"/>
    </location>
</feature>
<name>A0A2K8SWP5_9NOSO</name>
<evidence type="ECO:0000313" key="3">
    <source>
        <dbReference type="Proteomes" id="UP000232003"/>
    </source>
</evidence>
<dbReference type="EMBL" id="CP024785">
    <property type="protein sequence ID" value="AUB39790.1"/>
    <property type="molecule type" value="Genomic_DNA"/>
</dbReference>
<keyword evidence="3" id="KW-1185">Reference proteome</keyword>
<dbReference type="AlphaFoldDB" id="A0A2K8SWP5"/>
<organism evidence="2 3">
    <name type="scientific">Nostoc flagelliforme CCNUN1</name>
    <dbReference type="NCBI Taxonomy" id="2038116"/>
    <lineage>
        <taxon>Bacteria</taxon>
        <taxon>Bacillati</taxon>
        <taxon>Cyanobacteriota</taxon>
        <taxon>Cyanophyceae</taxon>
        <taxon>Nostocales</taxon>
        <taxon>Nostocaceae</taxon>
        <taxon>Nostoc</taxon>
    </lineage>
</organism>
<evidence type="ECO:0000256" key="1">
    <source>
        <dbReference type="SAM" id="MobiDB-lite"/>
    </source>
</evidence>
<accession>A0A2K8SWP5</accession>
<reference evidence="2 3" key="1">
    <citation type="submission" date="2017-11" db="EMBL/GenBank/DDBJ databases">
        <title>Complete genome of a free-living desiccation-tolerant cyanobacterium and its photosynthetic adaptation to extreme terrestrial habitat.</title>
        <authorList>
            <person name="Shang J."/>
        </authorList>
    </citation>
    <scope>NUCLEOTIDE SEQUENCE [LARGE SCALE GENOMIC DNA]</scope>
    <source>
        <strain evidence="2 3">CCNUN1</strain>
    </source>
</reference>